<protein>
    <submittedName>
        <fullName evidence="2">Uncharacterized protein</fullName>
    </submittedName>
</protein>
<dbReference type="GeneID" id="15013101"/>
<dbReference type="EMBL" id="HQ317388">
    <property type="protein sequence ID" value="AGG91272.1"/>
    <property type="molecule type" value="Genomic_DNA"/>
</dbReference>
<gene>
    <name evidence="2" type="ORF">SWVG_00032</name>
</gene>
<evidence type="ECO:0000256" key="1">
    <source>
        <dbReference type="SAM" id="MobiDB-lite"/>
    </source>
</evidence>
<name>M4NK05_9CAUD</name>
<proteinExistence type="predicted"/>
<evidence type="ECO:0000313" key="3">
    <source>
        <dbReference type="Proteomes" id="UP000202401"/>
    </source>
</evidence>
<keyword evidence="3" id="KW-1185">Reference proteome</keyword>
<accession>M4NK05</accession>
<reference evidence="2 3" key="1">
    <citation type="submission" date="2010-09" db="EMBL/GenBank/DDBJ databases">
        <title>The Genome Sequence of Synechococcus phage S-RIP1 isolate R2_2007.</title>
        <authorList>
            <consortium name="The Broad Institute Genome Sequencing Platform"/>
            <person name="Henn M.R."/>
            <person name="Marston M."/>
            <person name="Levin J."/>
            <person name="Malboeuf C."/>
            <person name="Casali M."/>
            <person name="Russ C."/>
            <person name="Lennon N."/>
            <person name="Chapman S.B."/>
            <person name="Erlich R."/>
            <person name="Young S.K."/>
            <person name="Yandava C."/>
            <person name="Zeng Q."/>
            <person name="Fitzgerald M.F."/>
            <person name="Alvarado L."/>
            <person name="Anderson S."/>
            <person name="Berlin A."/>
            <person name="Chen Z."/>
            <person name="Freedman E."/>
            <person name="Gellesch M."/>
            <person name="Goldberg J."/>
            <person name="Green L."/>
            <person name="Griggs A."/>
            <person name="Gujja S."/>
            <person name="Heilman E.R."/>
            <person name="Heiman D."/>
            <person name="Hollinger A."/>
            <person name="Howarth C."/>
            <person name="Larson L."/>
            <person name="Mehta T."/>
            <person name="Neiman D."/>
            <person name="Pearson M."/>
            <person name="Roberts A."/>
            <person name="Ryan E."/>
            <person name="Saif S."/>
            <person name="Shea T."/>
            <person name="Shenoy N."/>
            <person name="Sisk P."/>
            <person name="Stolte C."/>
            <person name="Sykes S."/>
            <person name="White J."/>
            <person name="Haas B."/>
            <person name="Nusbaum C."/>
            <person name="Birren B."/>
        </authorList>
    </citation>
    <scope>NUCLEOTIDE SEQUENCE [LARGE SCALE GENOMIC DNA]</scope>
</reference>
<evidence type="ECO:0000313" key="2">
    <source>
        <dbReference type="EMBL" id="AGG91272.1"/>
    </source>
</evidence>
<dbReference type="KEGG" id="vg:15013101"/>
<organism evidence="2 3">
    <name type="scientific">Synechococcus phage S-RIP1</name>
    <dbReference type="NCBI Taxonomy" id="754041"/>
    <lineage>
        <taxon>Viruses</taxon>
        <taxon>Duplodnaviria</taxon>
        <taxon>Heunggongvirae</taxon>
        <taxon>Uroviricota</taxon>
        <taxon>Caudoviricetes</taxon>
        <taxon>Autographivirales</taxon>
        <taxon>Kajamvirus</taxon>
        <taxon>Kajamvirus SRIP1</taxon>
    </lineage>
</organism>
<feature type="region of interest" description="Disordered" evidence="1">
    <location>
        <begin position="43"/>
        <end position="63"/>
    </location>
</feature>
<dbReference type="RefSeq" id="YP_007676465.1">
    <property type="nucleotide sequence ID" value="NC_020867.1"/>
</dbReference>
<sequence length="63" mass="7478">MTSKSLDDDYFIKNAIMCWLHYYGDKNHKWDAIYKELAQRKTFTAKPQPRPARRAKKTNTEGV</sequence>
<dbReference type="Proteomes" id="UP000202401">
    <property type="component" value="Segment"/>
</dbReference>